<dbReference type="EMBL" id="SRMQ01000002">
    <property type="protein sequence ID" value="TGJ77386.1"/>
    <property type="molecule type" value="Genomic_DNA"/>
</dbReference>
<accession>A0A4Z0YID9</accession>
<proteinExistence type="predicted"/>
<reference evidence="2 3" key="1">
    <citation type="submission" date="2019-04" db="EMBL/GenBank/DDBJ databases">
        <authorList>
            <person name="Poehlein A."/>
            <person name="Bengelsdorf F.R."/>
            <person name="Duerre P."/>
            <person name="Daniel R."/>
        </authorList>
    </citation>
    <scope>NUCLEOTIDE SEQUENCE [LARGE SCALE GENOMIC DNA]</scope>
    <source>
        <strain evidence="2 3">BS-1</strain>
    </source>
</reference>
<dbReference type="Gene3D" id="3.20.20.140">
    <property type="entry name" value="Metal-dependent hydrolases"/>
    <property type="match status" value="1"/>
</dbReference>
<protein>
    <submittedName>
        <fullName evidence="2">DNA polymerase III PolC-type</fullName>
        <ecNumber evidence="2">2.7.7.7</ecNumber>
    </submittedName>
</protein>
<dbReference type="CDD" id="cd07432">
    <property type="entry name" value="PHP_HisPPase"/>
    <property type="match status" value="1"/>
</dbReference>
<dbReference type="RefSeq" id="WP_135657854.1">
    <property type="nucleotide sequence ID" value="NZ_SRMQ01000002.1"/>
</dbReference>
<dbReference type="Pfam" id="PF02811">
    <property type="entry name" value="PHP"/>
    <property type="match status" value="1"/>
</dbReference>
<dbReference type="SUPFAM" id="SSF89550">
    <property type="entry name" value="PHP domain-like"/>
    <property type="match status" value="1"/>
</dbReference>
<name>A0A4Z0YID9_9FIRM</name>
<dbReference type="InterPro" id="IPR016195">
    <property type="entry name" value="Pol/histidinol_Pase-like"/>
</dbReference>
<dbReference type="SMART" id="SM00481">
    <property type="entry name" value="POLIIIAc"/>
    <property type="match status" value="1"/>
</dbReference>
<organism evidence="2 3">
    <name type="scientific">Caproiciproducens galactitolivorans</name>
    <dbReference type="NCBI Taxonomy" id="642589"/>
    <lineage>
        <taxon>Bacteria</taxon>
        <taxon>Bacillati</taxon>
        <taxon>Bacillota</taxon>
        <taxon>Clostridia</taxon>
        <taxon>Eubacteriales</taxon>
        <taxon>Acutalibacteraceae</taxon>
        <taxon>Caproiciproducens</taxon>
    </lineage>
</organism>
<dbReference type="InterPro" id="IPR004013">
    <property type="entry name" value="PHP_dom"/>
</dbReference>
<evidence type="ECO:0000313" key="3">
    <source>
        <dbReference type="Proteomes" id="UP000297714"/>
    </source>
</evidence>
<dbReference type="InterPro" id="IPR003141">
    <property type="entry name" value="Pol/His_phosphatase_N"/>
</dbReference>
<dbReference type="AlphaFoldDB" id="A0A4Z0YID9"/>
<dbReference type="InterPro" id="IPR052018">
    <property type="entry name" value="PHP_domain"/>
</dbReference>
<keyword evidence="2" id="KW-0548">Nucleotidyltransferase</keyword>
<dbReference type="GO" id="GO:0035312">
    <property type="term" value="F:5'-3' DNA exonuclease activity"/>
    <property type="evidence" value="ECO:0007669"/>
    <property type="project" value="TreeGrafter"/>
</dbReference>
<comment type="caution">
    <text evidence="2">The sequence shown here is derived from an EMBL/GenBank/DDBJ whole genome shotgun (WGS) entry which is preliminary data.</text>
</comment>
<dbReference type="GO" id="GO:0003887">
    <property type="term" value="F:DNA-directed DNA polymerase activity"/>
    <property type="evidence" value="ECO:0007669"/>
    <property type="project" value="UniProtKB-EC"/>
</dbReference>
<dbReference type="EC" id="2.7.7.7" evidence="2"/>
<gene>
    <name evidence="2" type="primary">polC_2</name>
    <name evidence="2" type="ORF">CAGA_07560</name>
</gene>
<feature type="domain" description="Polymerase/histidinol phosphatase N-terminal" evidence="1">
    <location>
        <begin position="5"/>
        <end position="73"/>
    </location>
</feature>
<keyword evidence="3" id="KW-1185">Reference proteome</keyword>
<dbReference type="GO" id="GO:0004534">
    <property type="term" value="F:5'-3' RNA exonuclease activity"/>
    <property type="evidence" value="ECO:0007669"/>
    <property type="project" value="TreeGrafter"/>
</dbReference>
<dbReference type="OrthoDB" id="9791620at2"/>
<evidence type="ECO:0000259" key="1">
    <source>
        <dbReference type="SMART" id="SM00481"/>
    </source>
</evidence>
<keyword evidence="2" id="KW-0808">Transferase</keyword>
<evidence type="ECO:0000313" key="2">
    <source>
        <dbReference type="EMBL" id="TGJ77386.1"/>
    </source>
</evidence>
<sequence length="244" mass="26527">MRAYYDLHLHSCLSPCADDDMTPNNIVNMALLLGYDIIAVTDHNSCQNVPAVVRAGEANGLTVVPGMELCTAEDVHVICLFPTVEAAISFDRFVSERMPRIKNRPEIFGRQTVMDENDAVTGEEDILLLNASAIGLNSVRETARRFGGTAFPAHIDRNAYSVLANLGGIPPEAGFTAAEISLKGNVRALLKQYGDLEKMHLLSNSDSHTLEDMPDRSASVILPEKTSECLISILEGKNGVFPID</sequence>
<dbReference type="Proteomes" id="UP000297714">
    <property type="component" value="Unassembled WGS sequence"/>
</dbReference>
<dbReference type="PANTHER" id="PTHR42924">
    <property type="entry name" value="EXONUCLEASE"/>
    <property type="match status" value="1"/>
</dbReference>
<dbReference type="PANTHER" id="PTHR42924:SF3">
    <property type="entry name" value="POLYMERASE_HISTIDINOL PHOSPHATASE N-TERMINAL DOMAIN-CONTAINING PROTEIN"/>
    <property type="match status" value="1"/>
</dbReference>